<evidence type="ECO:0000313" key="2">
    <source>
        <dbReference type="EMBL" id="EZF48036.1"/>
    </source>
</evidence>
<dbReference type="AlphaFoldDB" id="A0A022VPW3"/>
<proteinExistence type="predicted"/>
<dbReference type="HOGENOM" id="CLU_1972039_0_0_1"/>
<keyword evidence="1" id="KW-1133">Transmembrane helix</keyword>
<reference evidence="2" key="1">
    <citation type="submission" date="2014-02" db="EMBL/GenBank/DDBJ databases">
        <title>The Genome Sequence of Trichophyton rubrum (morphotype fischeri) CBS 288.86.</title>
        <authorList>
            <consortium name="The Broad Institute Genomics Platform"/>
            <person name="Cuomo C.A."/>
            <person name="White T.C."/>
            <person name="Graser Y."/>
            <person name="Martinez-Rossi N."/>
            <person name="Heitman J."/>
            <person name="Young S.K."/>
            <person name="Zeng Q."/>
            <person name="Gargeya S."/>
            <person name="Abouelleil A."/>
            <person name="Alvarado L."/>
            <person name="Chapman S.B."/>
            <person name="Gainer-Dewar J."/>
            <person name="Goldberg J."/>
            <person name="Griggs A."/>
            <person name="Gujja S."/>
            <person name="Hansen M."/>
            <person name="Howarth C."/>
            <person name="Imamovic A."/>
            <person name="Larimer J."/>
            <person name="Martinez D."/>
            <person name="Murphy C."/>
            <person name="Pearson M.D."/>
            <person name="Persinoti G."/>
            <person name="Poon T."/>
            <person name="Priest M."/>
            <person name="Roberts A.D."/>
            <person name="Saif S."/>
            <person name="Shea T.D."/>
            <person name="Sykes S.N."/>
            <person name="Wortman J."/>
            <person name="Nusbaum C."/>
            <person name="Birren B."/>
        </authorList>
    </citation>
    <scope>NUCLEOTIDE SEQUENCE [LARGE SCALE GENOMIC DNA]</scope>
    <source>
        <strain evidence="2">CBS 288.86</strain>
    </source>
</reference>
<feature type="transmembrane region" description="Helical" evidence="1">
    <location>
        <begin position="62"/>
        <end position="79"/>
    </location>
</feature>
<keyword evidence="1" id="KW-0472">Membrane</keyword>
<gene>
    <name evidence="2" type="ORF">H103_08233</name>
</gene>
<keyword evidence="1" id="KW-0812">Transmembrane</keyword>
<dbReference type="EMBL" id="KK207936">
    <property type="protein sequence ID" value="EZF48036.1"/>
    <property type="molecule type" value="Genomic_DNA"/>
</dbReference>
<protein>
    <submittedName>
        <fullName evidence="2">Uncharacterized protein</fullName>
    </submittedName>
</protein>
<accession>A0A022VPW3</accession>
<organism evidence="2">
    <name type="scientific">Trichophyton rubrum CBS 288.86</name>
    <dbReference type="NCBI Taxonomy" id="1215330"/>
    <lineage>
        <taxon>Eukaryota</taxon>
        <taxon>Fungi</taxon>
        <taxon>Dikarya</taxon>
        <taxon>Ascomycota</taxon>
        <taxon>Pezizomycotina</taxon>
        <taxon>Eurotiomycetes</taxon>
        <taxon>Eurotiomycetidae</taxon>
        <taxon>Onygenales</taxon>
        <taxon>Arthrodermataceae</taxon>
        <taxon>Trichophyton</taxon>
    </lineage>
</organism>
<dbReference type="Proteomes" id="UP000023758">
    <property type="component" value="Unassembled WGS sequence"/>
</dbReference>
<evidence type="ECO:0000256" key="1">
    <source>
        <dbReference type="SAM" id="Phobius"/>
    </source>
</evidence>
<sequence length="127" mass="14191">MLDLRSRTTEYAKDNELLPCICDNDMREVSQEEALKPPSTVDSGTVTFCIFGAVMKHMHKRLPITVLAGAAALVWHLLWKLCLDRCVHSPRSICASMFKLPVLLDIGSGIHKKVGKIGHRAPRLLTR</sequence>
<name>A0A022VPW3_TRIRU</name>